<reference evidence="6 7" key="1">
    <citation type="submission" date="2017-02" db="EMBL/GenBank/DDBJ databases">
        <authorList>
            <person name="Peterson S.W."/>
        </authorList>
    </citation>
    <scope>NUCLEOTIDE SEQUENCE [LARGE SCALE GENOMIC DNA]</scope>
    <source>
        <strain evidence="6 7">VKM Ac-2059</strain>
    </source>
</reference>
<feature type="region of interest" description="Disordered" evidence="4">
    <location>
        <begin position="1"/>
        <end position="23"/>
    </location>
</feature>
<gene>
    <name evidence="6" type="ORF">SAMN06309945_1673</name>
</gene>
<dbReference type="GO" id="GO:0032259">
    <property type="term" value="P:methylation"/>
    <property type="evidence" value="ECO:0007669"/>
    <property type="project" value="UniProtKB-KW"/>
</dbReference>
<dbReference type="AlphaFoldDB" id="A0A1T5JM91"/>
<dbReference type="NCBIfam" id="NF004851">
    <property type="entry name" value="PRK06202.1"/>
    <property type="match status" value="1"/>
</dbReference>
<keyword evidence="1 6" id="KW-0489">Methyltransferase</keyword>
<dbReference type="PANTHER" id="PTHR43464:SF19">
    <property type="entry name" value="UBIQUINONE BIOSYNTHESIS O-METHYLTRANSFERASE, MITOCHONDRIAL"/>
    <property type="match status" value="1"/>
</dbReference>
<dbReference type="RefSeq" id="WP_079727656.1">
    <property type="nucleotide sequence ID" value="NZ_FUZP01000001.1"/>
</dbReference>
<dbReference type="CDD" id="cd02440">
    <property type="entry name" value="AdoMet_MTases"/>
    <property type="match status" value="1"/>
</dbReference>
<organism evidence="6 7">
    <name type="scientific">Okibacterium fritillariae</name>
    <dbReference type="NCBI Taxonomy" id="123320"/>
    <lineage>
        <taxon>Bacteria</taxon>
        <taxon>Bacillati</taxon>
        <taxon>Actinomycetota</taxon>
        <taxon>Actinomycetes</taxon>
        <taxon>Micrococcales</taxon>
        <taxon>Microbacteriaceae</taxon>
        <taxon>Okibacterium</taxon>
    </lineage>
</organism>
<keyword evidence="7" id="KW-1185">Reference proteome</keyword>
<evidence type="ECO:0000256" key="4">
    <source>
        <dbReference type="SAM" id="MobiDB-lite"/>
    </source>
</evidence>
<dbReference type="InterPro" id="IPR029063">
    <property type="entry name" value="SAM-dependent_MTases_sf"/>
</dbReference>
<evidence type="ECO:0000259" key="5">
    <source>
        <dbReference type="Pfam" id="PF13649"/>
    </source>
</evidence>
<keyword evidence="3" id="KW-0949">S-adenosyl-L-methionine</keyword>
<dbReference type="GO" id="GO:0008168">
    <property type="term" value="F:methyltransferase activity"/>
    <property type="evidence" value="ECO:0007669"/>
    <property type="project" value="UniProtKB-KW"/>
</dbReference>
<evidence type="ECO:0000256" key="1">
    <source>
        <dbReference type="ARBA" id="ARBA00022603"/>
    </source>
</evidence>
<dbReference type="OrthoDB" id="9800454at2"/>
<name>A0A1T5JM91_9MICO</name>
<protein>
    <submittedName>
        <fullName evidence="6">2-polyprenyl-3-methyl-5-hydroxy-6-metoxy-1,4-benzoquinol methylase</fullName>
    </submittedName>
</protein>
<feature type="domain" description="Methyltransferase" evidence="5">
    <location>
        <begin position="80"/>
        <end position="168"/>
    </location>
</feature>
<dbReference type="STRING" id="123320.SAMN06309945_1673"/>
<accession>A0A1T5JM91</accession>
<evidence type="ECO:0000256" key="3">
    <source>
        <dbReference type="ARBA" id="ARBA00022691"/>
    </source>
</evidence>
<keyword evidence="2" id="KW-0808">Transferase</keyword>
<dbReference type="PANTHER" id="PTHR43464">
    <property type="entry name" value="METHYLTRANSFERASE"/>
    <property type="match status" value="1"/>
</dbReference>
<evidence type="ECO:0000313" key="7">
    <source>
        <dbReference type="Proteomes" id="UP000190857"/>
    </source>
</evidence>
<evidence type="ECO:0000313" key="6">
    <source>
        <dbReference type="EMBL" id="SKC52362.1"/>
    </source>
</evidence>
<dbReference type="Proteomes" id="UP000190857">
    <property type="component" value="Unassembled WGS sequence"/>
</dbReference>
<sequence>MSRATGTRPLAPTSTPRRPDFSRRDAGLVELMDDPRCNAALLDATYRDFRVINALVSGWKDVYRSRIRPRLSATRENTLLDIGSGGGDIARSLAHWAHRDGYRLSVTGIDPDERAYAFAASRPERPGVRFEAASSRDLVERGDRFDIVTSNHLLHHLDDAQRADLLADSEALADRFVVHSDLERSPVAYRAYQVATWPVSRRSFIHVDGLLSIRRSFRVDELARVAPAGWTVCGQKPFRVRLELDQAARRRGASHA</sequence>
<proteinExistence type="predicted"/>
<evidence type="ECO:0000256" key="2">
    <source>
        <dbReference type="ARBA" id="ARBA00022679"/>
    </source>
</evidence>
<dbReference type="InterPro" id="IPR041698">
    <property type="entry name" value="Methyltransf_25"/>
</dbReference>
<dbReference type="Gene3D" id="3.40.50.150">
    <property type="entry name" value="Vaccinia Virus protein VP39"/>
    <property type="match status" value="1"/>
</dbReference>
<dbReference type="SUPFAM" id="SSF53335">
    <property type="entry name" value="S-adenosyl-L-methionine-dependent methyltransferases"/>
    <property type="match status" value="1"/>
</dbReference>
<dbReference type="Pfam" id="PF13649">
    <property type="entry name" value="Methyltransf_25"/>
    <property type="match status" value="1"/>
</dbReference>
<dbReference type="EMBL" id="FUZP01000001">
    <property type="protein sequence ID" value="SKC52362.1"/>
    <property type="molecule type" value="Genomic_DNA"/>
</dbReference>